<dbReference type="RefSeq" id="XP_056690323.1">
    <property type="nucleotide sequence ID" value="XM_056834345.1"/>
</dbReference>
<evidence type="ECO:0000313" key="2">
    <source>
        <dbReference type="Proteomes" id="UP000813463"/>
    </source>
</evidence>
<accession>A0ABM3R3Y4</accession>
<organism evidence="2 5">
    <name type="scientific">Spinacia oleracea</name>
    <name type="common">Spinach</name>
    <dbReference type="NCBI Taxonomy" id="3562"/>
    <lineage>
        <taxon>Eukaryota</taxon>
        <taxon>Viridiplantae</taxon>
        <taxon>Streptophyta</taxon>
        <taxon>Embryophyta</taxon>
        <taxon>Tracheophyta</taxon>
        <taxon>Spermatophyta</taxon>
        <taxon>Magnoliopsida</taxon>
        <taxon>eudicotyledons</taxon>
        <taxon>Gunneridae</taxon>
        <taxon>Pentapetalae</taxon>
        <taxon>Caryophyllales</taxon>
        <taxon>Chenopodiaceae</taxon>
        <taxon>Chenopodioideae</taxon>
        <taxon>Anserineae</taxon>
        <taxon>Spinacia</taxon>
    </lineage>
</organism>
<keyword evidence="2" id="KW-1185">Reference proteome</keyword>
<dbReference type="PANTHER" id="PTHR10492">
    <property type="match status" value="1"/>
</dbReference>
<dbReference type="RefSeq" id="XP_056690328.1">
    <property type="nucleotide sequence ID" value="XM_056834350.1"/>
</dbReference>
<dbReference type="Proteomes" id="UP000813463">
    <property type="component" value="Chromosome 1"/>
</dbReference>
<dbReference type="Pfam" id="PF14214">
    <property type="entry name" value="Helitron_like_N"/>
    <property type="match status" value="1"/>
</dbReference>
<name>A0ABM3R3Y4_SPIOL</name>
<dbReference type="PANTHER" id="PTHR10492:SF95">
    <property type="entry name" value="HELITRON HELICASE-LIKE DOMAIN-CONTAINING PROTEIN"/>
    <property type="match status" value="1"/>
</dbReference>
<dbReference type="RefSeq" id="XP_056690319.1">
    <property type="nucleotide sequence ID" value="XM_056834341.1"/>
</dbReference>
<reference evidence="3 4" key="2">
    <citation type="submission" date="2025-05" db="UniProtKB">
        <authorList>
            <consortium name="RefSeq"/>
        </authorList>
    </citation>
    <scope>IDENTIFICATION</scope>
    <source>
        <tissue evidence="3 4">Leaf</tissue>
    </source>
</reference>
<evidence type="ECO:0000313" key="3">
    <source>
        <dbReference type="RefSeq" id="XP_056690319.1"/>
    </source>
</evidence>
<sequence>MLRGLADVVSRGDTTPSSIGQRIVLPSSFTGSPRYMLQNYHDALAICKWAGPPDIFVTFTCNPNWQEIIKFLTIISGQRPEDRPDIIARVFKIKLEELMEDLKDRVHFGEAKAAIYTIEFQKRGLPHAHILLFLNEEDKPRTSEDIDRIISAELPDPEKNPDAFKAVVQHMIHGPCRVINQRSSCMQEGKCTKYYPEEFTNKTSIGEDGYPVYRRIDNGRTAVKNGNGNVIDNSNIVPYNIDLLMKYDAHMNVELCNKYNTTKYLFKYMNKGPDVVVASVKQTNVDGVPVPENEITVGEIQSYLKCRYVSAAEACWRIFGFEIQYKYPPIERLSYHLENEQPIVFEDHEHLDGVLERVGEARTPFTQWMEINKISAKARELTYDEFPTEWVWLRDEKRWKPRTLGTKIGRIYYAHPTSREQYYLRMLLNKVRIHQLCKN</sequence>
<dbReference type="GeneID" id="110793503"/>
<reference evidence="2" key="1">
    <citation type="journal article" date="2021" name="Nat. Commun.">
        <title>Genomic analyses provide insights into spinach domestication and the genetic basis of agronomic traits.</title>
        <authorList>
            <person name="Cai X."/>
            <person name="Sun X."/>
            <person name="Xu C."/>
            <person name="Sun H."/>
            <person name="Wang X."/>
            <person name="Ge C."/>
            <person name="Zhang Z."/>
            <person name="Wang Q."/>
            <person name="Fei Z."/>
            <person name="Jiao C."/>
            <person name="Wang Q."/>
        </authorList>
    </citation>
    <scope>NUCLEOTIDE SEQUENCE [LARGE SCALE GENOMIC DNA]</scope>
    <source>
        <strain evidence="2">cv. Varoflay</strain>
    </source>
</reference>
<evidence type="ECO:0000259" key="1">
    <source>
        <dbReference type="Pfam" id="PF14214"/>
    </source>
</evidence>
<evidence type="ECO:0000313" key="4">
    <source>
        <dbReference type="RefSeq" id="XP_056690323.1"/>
    </source>
</evidence>
<protein>
    <submittedName>
        <fullName evidence="3 4">Uncharacterized protein isoform X1</fullName>
    </submittedName>
</protein>
<dbReference type="InterPro" id="IPR025476">
    <property type="entry name" value="Helitron_helicase-like"/>
</dbReference>
<evidence type="ECO:0000313" key="5">
    <source>
        <dbReference type="RefSeq" id="XP_056690328.1"/>
    </source>
</evidence>
<feature type="domain" description="Helitron helicase-like" evidence="1">
    <location>
        <begin position="5"/>
        <end position="132"/>
    </location>
</feature>
<gene>
    <name evidence="3 4 5" type="primary">LOC110793503</name>
</gene>
<proteinExistence type="predicted"/>